<dbReference type="EMBL" id="JALJEJ010000007">
    <property type="protein sequence ID" value="MCJ8211039.1"/>
    <property type="molecule type" value="Genomic_DNA"/>
</dbReference>
<dbReference type="InterPro" id="IPR008984">
    <property type="entry name" value="SMAD_FHA_dom_sf"/>
</dbReference>
<proteinExistence type="predicted"/>
<keyword evidence="3" id="KW-1185">Reference proteome</keyword>
<dbReference type="CDD" id="cd00060">
    <property type="entry name" value="FHA"/>
    <property type="match status" value="1"/>
</dbReference>
<comment type="caution">
    <text evidence="2">The sequence shown here is derived from an EMBL/GenBank/DDBJ whole genome shotgun (WGS) entry which is preliminary data.</text>
</comment>
<evidence type="ECO:0000313" key="3">
    <source>
        <dbReference type="Proteomes" id="UP001139450"/>
    </source>
</evidence>
<dbReference type="AlphaFoldDB" id="A0A9X1XA73"/>
<sequence length="261" mass="29379">MFGLFKSSTGERPMDVKAIRDALLRFIKDQLQKLEGEAGAIKGLQLYLNPLPEDRHLYEAALNIDHAEQFKNEVQRIADDYALALPQSWTLEVVFTEEIPTQAVKAANLGAALFIRTTNHNIRKSSVAFIRVLNGKAERDEYEITSEGDKVNIGRERQVQVKDGFFRKNDIAFPGDSENESNKYISRQHAHIEWNNDTGSFMIFADEGGVPPGNKVKIHTTRDENLIKLNSTHIGHQLQEGDQVILGQSAVIEFSYKPSVS</sequence>
<feature type="domain" description="FHA" evidence="1">
    <location>
        <begin position="151"/>
        <end position="234"/>
    </location>
</feature>
<dbReference type="SUPFAM" id="SSF49879">
    <property type="entry name" value="SMAD/FHA domain"/>
    <property type="match status" value="1"/>
</dbReference>
<name>A0A9X1XA73_9SPHI</name>
<dbReference type="InterPro" id="IPR000253">
    <property type="entry name" value="FHA_dom"/>
</dbReference>
<gene>
    <name evidence="2" type="ORF">MUY27_15075</name>
</gene>
<dbReference type="Pfam" id="PF00498">
    <property type="entry name" value="FHA"/>
    <property type="match status" value="1"/>
</dbReference>
<dbReference type="Proteomes" id="UP001139450">
    <property type="component" value="Unassembled WGS sequence"/>
</dbReference>
<evidence type="ECO:0000259" key="1">
    <source>
        <dbReference type="PROSITE" id="PS50006"/>
    </source>
</evidence>
<dbReference type="RefSeq" id="WP_245131255.1">
    <property type="nucleotide sequence ID" value="NZ_JALJEJ010000007.1"/>
</dbReference>
<evidence type="ECO:0000313" key="2">
    <source>
        <dbReference type="EMBL" id="MCJ8211039.1"/>
    </source>
</evidence>
<organism evidence="2 3">
    <name type="scientific">Mucilaginibacter straminoryzae</name>
    <dbReference type="NCBI Taxonomy" id="2932774"/>
    <lineage>
        <taxon>Bacteria</taxon>
        <taxon>Pseudomonadati</taxon>
        <taxon>Bacteroidota</taxon>
        <taxon>Sphingobacteriia</taxon>
        <taxon>Sphingobacteriales</taxon>
        <taxon>Sphingobacteriaceae</taxon>
        <taxon>Mucilaginibacter</taxon>
    </lineage>
</organism>
<dbReference type="PROSITE" id="PS50006">
    <property type="entry name" value="FHA_DOMAIN"/>
    <property type="match status" value="1"/>
</dbReference>
<reference evidence="2" key="1">
    <citation type="submission" date="2022-04" db="EMBL/GenBank/DDBJ databases">
        <title>Mucilaginibacter sp. RS28 isolated from freshwater.</title>
        <authorList>
            <person name="Ko S.-R."/>
        </authorList>
    </citation>
    <scope>NUCLEOTIDE SEQUENCE</scope>
    <source>
        <strain evidence="2">RS28</strain>
    </source>
</reference>
<dbReference type="Gene3D" id="2.60.200.20">
    <property type="match status" value="1"/>
</dbReference>
<protein>
    <submittedName>
        <fullName evidence="2">FHA domain-containing protein</fullName>
    </submittedName>
</protein>
<accession>A0A9X1XA73</accession>